<accession>A0A1H9SJS1</accession>
<reference evidence="5 6" key="1">
    <citation type="submission" date="2016-10" db="EMBL/GenBank/DDBJ databases">
        <authorList>
            <person name="de Groot N.N."/>
        </authorList>
    </citation>
    <scope>NUCLEOTIDE SEQUENCE [LARGE SCALE GENOMIC DNA]</scope>
    <source>
        <strain evidence="5 6">AR40</strain>
    </source>
</reference>
<comment type="similarity">
    <text evidence="1 3">Belongs to the type-B carboxylesterase/lipase family.</text>
</comment>
<dbReference type="PROSITE" id="PS00122">
    <property type="entry name" value="CARBOXYLESTERASE_B_1"/>
    <property type="match status" value="1"/>
</dbReference>
<dbReference type="InterPro" id="IPR050309">
    <property type="entry name" value="Type-B_Carboxylest/Lipase"/>
</dbReference>
<dbReference type="EC" id="3.1.1.-" evidence="3"/>
<proteinExistence type="inferred from homology"/>
<dbReference type="Pfam" id="PF00135">
    <property type="entry name" value="COesterase"/>
    <property type="match status" value="1"/>
</dbReference>
<evidence type="ECO:0000256" key="2">
    <source>
        <dbReference type="ARBA" id="ARBA00022801"/>
    </source>
</evidence>
<evidence type="ECO:0000313" key="6">
    <source>
        <dbReference type="Proteomes" id="UP000182584"/>
    </source>
</evidence>
<keyword evidence="2 3" id="KW-0378">Hydrolase</keyword>
<dbReference type="RefSeq" id="WP_074756212.1">
    <property type="nucleotide sequence ID" value="NZ_FOGJ01000012.1"/>
</dbReference>
<evidence type="ECO:0000256" key="3">
    <source>
        <dbReference type="RuleBase" id="RU361235"/>
    </source>
</evidence>
<protein>
    <recommendedName>
        <fullName evidence="3">Carboxylic ester hydrolase</fullName>
        <ecNumber evidence="3">3.1.1.-</ecNumber>
    </recommendedName>
</protein>
<dbReference type="PANTHER" id="PTHR11559">
    <property type="entry name" value="CARBOXYLESTERASE"/>
    <property type="match status" value="1"/>
</dbReference>
<dbReference type="EMBL" id="FOGJ01000012">
    <property type="protein sequence ID" value="SER85197.1"/>
    <property type="molecule type" value="Genomic_DNA"/>
</dbReference>
<dbReference type="InterPro" id="IPR029058">
    <property type="entry name" value="AB_hydrolase_fold"/>
</dbReference>
<dbReference type="InterPro" id="IPR002018">
    <property type="entry name" value="CarbesteraseB"/>
</dbReference>
<feature type="domain" description="Carboxylesterase type B" evidence="4">
    <location>
        <begin position="5"/>
        <end position="321"/>
    </location>
</feature>
<sequence>MNTIIRDTDLGQIKGLELDDNTVQFRGIRYATARRFAYPEPVTSFDGIYDATRFGNACPQFRTYDPEDQKDPAPFYYKEFREGAEFTYDEDCLFLNIYAPKDAKKVPVIIYIHGGAFLGGCGNENHMDGTAYARKGIIFVSINYRLGVLGFLCDRKLTKESGHSGNYGLYDQLEAIKWVYEHIENFGGDKSNITLFGQSAGAMSIQQHCFSPLTKPYIQKVYMASGAGIGKEFAGVSPVEDSYDYFERLTSLLGDDPEDFRQVPVKELIEKFQNVIDRDLMSHCCPHIDGLIIPKDPAQSLEDKDYADVPYLLSTNSEDMAPQFLHQMSKDFCNTVNRNGGRAYYFYFSRKLPGDDQGAFHSAELWYTIGSIRKCWRPMTQEDFDLSDKLVDMICEFANTGLISCSSYDTPLASFEIHP</sequence>
<evidence type="ECO:0000256" key="1">
    <source>
        <dbReference type="ARBA" id="ARBA00005964"/>
    </source>
</evidence>
<evidence type="ECO:0000313" key="5">
    <source>
        <dbReference type="EMBL" id="SER85197.1"/>
    </source>
</evidence>
<dbReference type="InterPro" id="IPR019819">
    <property type="entry name" value="Carboxylesterase_B_CS"/>
</dbReference>
<evidence type="ECO:0000259" key="4">
    <source>
        <dbReference type="Pfam" id="PF00135"/>
    </source>
</evidence>
<dbReference type="PROSITE" id="PS00941">
    <property type="entry name" value="CARBOXYLESTERASE_B_2"/>
    <property type="match status" value="1"/>
</dbReference>
<dbReference type="OrthoDB" id="9775851at2"/>
<dbReference type="GO" id="GO:0016787">
    <property type="term" value="F:hydrolase activity"/>
    <property type="evidence" value="ECO:0007669"/>
    <property type="project" value="UniProtKB-KW"/>
</dbReference>
<dbReference type="Gene3D" id="3.40.50.1820">
    <property type="entry name" value="alpha/beta hydrolase"/>
    <property type="match status" value="2"/>
</dbReference>
<gene>
    <name evidence="5" type="ORF">SAMN04487884_11275</name>
</gene>
<dbReference type="SUPFAM" id="SSF53474">
    <property type="entry name" value="alpha/beta-Hydrolases"/>
    <property type="match status" value="1"/>
</dbReference>
<organism evidence="5 6">
    <name type="scientific">Butyrivibrio fibrisolvens</name>
    <dbReference type="NCBI Taxonomy" id="831"/>
    <lineage>
        <taxon>Bacteria</taxon>
        <taxon>Bacillati</taxon>
        <taxon>Bacillota</taxon>
        <taxon>Clostridia</taxon>
        <taxon>Lachnospirales</taxon>
        <taxon>Lachnospiraceae</taxon>
        <taxon>Butyrivibrio</taxon>
    </lineage>
</organism>
<dbReference type="AlphaFoldDB" id="A0A1H9SJS1"/>
<dbReference type="Proteomes" id="UP000182584">
    <property type="component" value="Unassembled WGS sequence"/>
</dbReference>
<dbReference type="InterPro" id="IPR019826">
    <property type="entry name" value="Carboxylesterase_B_AS"/>
</dbReference>
<name>A0A1H9SJS1_BUTFI</name>
<dbReference type="eggNOG" id="COG2272">
    <property type="taxonomic scope" value="Bacteria"/>
</dbReference>